<protein>
    <submittedName>
        <fullName evidence="3">Uncharacterized protein</fullName>
    </submittedName>
</protein>
<evidence type="ECO:0000256" key="2">
    <source>
        <dbReference type="SAM" id="Phobius"/>
    </source>
</evidence>
<reference evidence="3 4" key="1">
    <citation type="submission" date="2019-01" db="EMBL/GenBank/DDBJ databases">
        <title>The genome sequence of Lactobacillus crispatus L49.</title>
        <authorList>
            <person name="Zhong J."/>
            <person name="Zhang J."/>
        </authorList>
    </citation>
    <scope>NUCLEOTIDE SEQUENCE [LARGE SCALE GENOMIC DNA]</scope>
    <source>
        <strain evidence="3 4">L49</strain>
    </source>
</reference>
<sequence length="73" mass="8303">MELSSLRTYQTTRANSSNTCQTQVSFKEGSREAPLFDISNYTMTHKQKMHRYLAWSVVAILLGLLIKMIGSAF</sequence>
<dbReference type="EMBL" id="SCLX01000153">
    <property type="protein sequence ID" value="RXF53615.1"/>
    <property type="molecule type" value="Genomic_DNA"/>
</dbReference>
<proteinExistence type="predicted"/>
<evidence type="ECO:0000313" key="3">
    <source>
        <dbReference type="EMBL" id="RXF53615.1"/>
    </source>
</evidence>
<gene>
    <name evidence="3" type="ORF">ERD32_12545</name>
</gene>
<organism evidence="3 4">
    <name type="scientific">Lactobacillus crispatus</name>
    <dbReference type="NCBI Taxonomy" id="47770"/>
    <lineage>
        <taxon>Bacteria</taxon>
        <taxon>Bacillati</taxon>
        <taxon>Bacillota</taxon>
        <taxon>Bacilli</taxon>
        <taxon>Lactobacillales</taxon>
        <taxon>Lactobacillaceae</taxon>
        <taxon>Lactobacillus</taxon>
    </lineage>
</organism>
<keyword evidence="2" id="KW-0812">Transmembrane</keyword>
<keyword evidence="2" id="KW-0472">Membrane</keyword>
<keyword evidence="2" id="KW-1133">Transmembrane helix</keyword>
<dbReference type="Proteomes" id="UP000289808">
    <property type="component" value="Unassembled WGS sequence"/>
</dbReference>
<evidence type="ECO:0000256" key="1">
    <source>
        <dbReference type="SAM" id="MobiDB-lite"/>
    </source>
</evidence>
<dbReference type="AlphaFoldDB" id="A0A4Q0LL51"/>
<accession>A0A4Q0LL51</accession>
<evidence type="ECO:0000313" key="4">
    <source>
        <dbReference type="Proteomes" id="UP000289808"/>
    </source>
</evidence>
<feature type="region of interest" description="Disordered" evidence="1">
    <location>
        <begin position="1"/>
        <end position="23"/>
    </location>
</feature>
<comment type="caution">
    <text evidence="3">The sequence shown here is derived from an EMBL/GenBank/DDBJ whole genome shotgun (WGS) entry which is preliminary data.</text>
</comment>
<name>A0A4Q0LL51_9LACO</name>
<feature type="transmembrane region" description="Helical" evidence="2">
    <location>
        <begin position="52"/>
        <end position="70"/>
    </location>
</feature>